<dbReference type="EMBL" id="JQGC01000006">
    <property type="protein sequence ID" value="KFL31396.1"/>
    <property type="molecule type" value="Genomic_DNA"/>
</dbReference>
<dbReference type="OrthoDB" id="7949894at2"/>
<accession>A0A087M3E3</accession>
<organism evidence="2 3">
    <name type="scientific">Devosia riboflavina</name>
    <dbReference type="NCBI Taxonomy" id="46914"/>
    <lineage>
        <taxon>Bacteria</taxon>
        <taxon>Pseudomonadati</taxon>
        <taxon>Pseudomonadota</taxon>
        <taxon>Alphaproteobacteria</taxon>
        <taxon>Hyphomicrobiales</taxon>
        <taxon>Devosiaceae</taxon>
        <taxon>Devosia</taxon>
    </lineage>
</organism>
<name>A0A087M3E3_9HYPH</name>
<dbReference type="STRING" id="46914.JP75_07465"/>
<proteinExistence type="predicted"/>
<evidence type="ECO:0000256" key="1">
    <source>
        <dbReference type="SAM" id="MobiDB-lite"/>
    </source>
</evidence>
<keyword evidence="3" id="KW-1185">Reference proteome</keyword>
<comment type="caution">
    <text evidence="2">The sequence shown here is derived from an EMBL/GenBank/DDBJ whole genome shotgun (WGS) entry which is preliminary data.</text>
</comment>
<dbReference type="RefSeq" id="WP_035081081.1">
    <property type="nucleotide sequence ID" value="NZ_JQGC01000006.1"/>
</dbReference>
<dbReference type="AlphaFoldDB" id="A0A087M3E3"/>
<dbReference type="Proteomes" id="UP000028981">
    <property type="component" value="Unassembled WGS sequence"/>
</dbReference>
<evidence type="ECO:0000313" key="2">
    <source>
        <dbReference type="EMBL" id="KFL31396.1"/>
    </source>
</evidence>
<gene>
    <name evidence="2" type="ORF">JP75_07465</name>
</gene>
<evidence type="ECO:0008006" key="4">
    <source>
        <dbReference type="Google" id="ProtNLM"/>
    </source>
</evidence>
<reference evidence="2 3" key="1">
    <citation type="submission" date="2014-08" db="EMBL/GenBank/DDBJ databases">
        <authorList>
            <person name="Hassan Y.I."/>
            <person name="Lepp D."/>
            <person name="Zhou T."/>
        </authorList>
    </citation>
    <scope>NUCLEOTIDE SEQUENCE [LARGE SCALE GENOMIC DNA]</scope>
    <source>
        <strain evidence="2 3">IFO13584</strain>
    </source>
</reference>
<protein>
    <recommendedName>
        <fullName evidence="4">HTH cro/C1-type domain-containing protein</fullName>
    </recommendedName>
</protein>
<feature type="region of interest" description="Disordered" evidence="1">
    <location>
        <begin position="1"/>
        <end position="22"/>
    </location>
</feature>
<sequence length="79" mass="8796">MTQHVPPTMREPKGDHNRRLPLGMDPEAFAAAAGITPEQLRAYELTSPDQDFDLDVADRVGWALERLEANPPSSQKVQN</sequence>
<evidence type="ECO:0000313" key="3">
    <source>
        <dbReference type="Proteomes" id="UP000028981"/>
    </source>
</evidence>